<keyword evidence="1" id="KW-0732">Signal</keyword>
<evidence type="ECO:0008006" key="4">
    <source>
        <dbReference type="Google" id="ProtNLM"/>
    </source>
</evidence>
<keyword evidence="3" id="KW-1185">Reference proteome</keyword>
<accession>A0A6A0ASR5</accession>
<proteinExistence type="predicted"/>
<protein>
    <recommendedName>
        <fullName evidence="4">Secreted protein</fullName>
    </recommendedName>
</protein>
<dbReference type="Proteomes" id="UP000484988">
    <property type="component" value="Unassembled WGS sequence"/>
</dbReference>
<feature type="chain" id="PRO_5038686631" description="Secreted protein" evidence="1">
    <location>
        <begin position="21"/>
        <end position="191"/>
    </location>
</feature>
<name>A0A6A0ASR5_9ACTN</name>
<dbReference type="EMBL" id="BLLG01000005">
    <property type="protein sequence ID" value="GFH35902.1"/>
    <property type="molecule type" value="Genomic_DNA"/>
</dbReference>
<dbReference type="AlphaFoldDB" id="A0A6A0ASR5"/>
<evidence type="ECO:0000313" key="3">
    <source>
        <dbReference type="Proteomes" id="UP000484988"/>
    </source>
</evidence>
<comment type="caution">
    <text evidence="2">The sequence shown here is derived from an EMBL/GenBank/DDBJ whole genome shotgun (WGS) entry which is preliminary data.</text>
</comment>
<dbReference type="RefSeq" id="WP_173263853.1">
    <property type="nucleotide sequence ID" value="NZ_BLLG01000005.1"/>
</dbReference>
<evidence type="ECO:0000256" key="1">
    <source>
        <dbReference type="SAM" id="SignalP"/>
    </source>
</evidence>
<organism evidence="2 3">
    <name type="scientific">Streptomyces pacificus</name>
    <dbReference type="NCBI Taxonomy" id="2705029"/>
    <lineage>
        <taxon>Bacteria</taxon>
        <taxon>Bacillati</taxon>
        <taxon>Actinomycetota</taxon>
        <taxon>Actinomycetes</taxon>
        <taxon>Kitasatosporales</taxon>
        <taxon>Streptomycetaceae</taxon>
        <taxon>Streptomyces</taxon>
    </lineage>
</organism>
<gene>
    <name evidence="2" type="ORF">SCWH03_21240</name>
</gene>
<reference evidence="2 3" key="1">
    <citation type="submission" date="2020-02" db="EMBL/GenBank/DDBJ databases">
        <title>Whole Genome Shotgun Sequence of Streptomyces sp. strain CWH03.</title>
        <authorList>
            <person name="Dohra H."/>
            <person name="Kodani S."/>
            <person name="Yamamura H."/>
        </authorList>
    </citation>
    <scope>NUCLEOTIDE SEQUENCE [LARGE SCALE GENOMIC DNA]</scope>
    <source>
        <strain evidence="2 3">CWH03</strain>
    </source>
</reference>
<feature type="signal peptide" evidence="1">
    <location>
        <begin position="1"/>
        <end position="20"/>
    </location>
</feature>
<sequence length="191" mass="19219">MKKLAWATKGLAAVTGAVLAGAVIAPSAAADSMPAAMSEAALGAMTVAMPEAVTAAQEMTGLAFGDDKRCRIAERDVSAAVVGGRSTGVPDREVKATTDRKGHAYLYDSANPGVWIPLRHVPGAPECTEDVDVTADGLAGAASRDFLVTLLAGSGKVYQARCVAPTGVALTEANIATACAPGFTHVPGTPV</sequence>
<evidence type="ECO:0000313" key="2">
    <source>
        <dbReference type="EMBL" id="GFH35902.1"/>
    </source>
</evidence>